<keyword evidence="2" id="KW-1185">Reference proteome</keyword>
<sequence length="50" mass="6331">MVFHFFMFSVQIKRNKPPVEQQTQLYFQEQWIKERDEKRYMLDAQSPYIM</sequence>
<dbReference type="HOGENOM" id="CLU_3115296_0_0_9"/>
<dbReference type="AlphaFoldDB" id="A0A075R652"/>
<dbReference type="RefSeq" id="WP_003335423.1">
    <property type="nucleotide sequence ID" value="NZ_CP007806.1"/>
</dbReference>
<dbReference type="EMBL" id="CP007806">
    <property type="protein sequence ID" value="AIG25085.1"/>
    <property type="molecule type" value="Genomic_DNA"/>
</dbReference>
<dbReference type="KEGG" id="blr:BRLA_c007270"/>
<evidence type="ECO:0000313" key="2">
    <source>
        <dbReference type="Proteomes" id="UP000005850"/>
    </source>
</evidence>
<evidence type="ECO:0000313" key="1">
    <source>
        <dbReference type="EMBL" id="AIG25085.1"/>
    </source>
</evidence>
<protein>
    <submittedName>
        <fullName evidence="1">Uncharacterized protein</fullName>
    </submittedName>
</protein>
<dbReference type="Proteomes" id="UP000005850">
    <property type="component" value="Chromosome"/>
</dbReference>
<gene>
    <name evidence="1" type="ORF">BRLA_c007270</name>
</gene>
<name>A0A075R652_BRELA</name>
<organism evidence="1 2">
    <name type="scientific">Brevibacillus laterosporus LMG 15441</name>
    <dbReference type="NCBI Taxonomy" id="1042163"/>
    <lineage>
        <taxon>Bacteria</taxon>
        <taxon>Bacillati</taxon>
        <taxon>Bacillota</taxon>
        <taxon>Bacilli</taxon>
        <taxon>Bacillales</taxon>
        <taxon>Paenibacillaceae</taxon>
        <taxon>Brevibacillus</taxon>
    </lineage>
</organism>
<accession>A0A075R652</accession>
<proteinExistence type="predicted"/>
<dbReference type="STRING" id="1042163.BRLA_c007270"/>
<reference evidence="1 2" key="1">
    <citation type="journal article" date="2011" name="J. Bacteriol.">
        <title>Genome sequence of Brevibacillus laterosporus LMG 15441, a pathogen of invertebrates.</title>
        <authorList>
            <person name="Djukic M."/>
            <person name="Poehlein A."/>
            <person name="Thurmer A."/>
            <person name="Daniel R."/>
        </authorList>
    </citation>
    <scope>NUCLEOTIDE SEQUENCE [LARGE SCALE GENOMIC DNA]</scope>
    <source>
        <strain evidence="1 2">LMG 15441</strain>
    </source>
</reference>